<dbReference type="Gene3D" id="3.40.50.1390">
    <property type="entry name" value="Resolvase, N-terminal catalytic domain"/>
    <property type="match status" value="1"/>
</dbReference>
<feature type="domain" description="Resolvase/invertase-type recombinase catalytic" evidence="5">
    <location>
        <begin position="1"/>
        <end position="54"/>
    </location>
</feature>
<keyword evidence="7" id="KW-1185">Reference proteome</keyword>
<dbReference type="InterPro" id="IPR036162">
    <property type="entry name" value="Resolvase-like_N_sf"/>
</dbReference>
<protein>
    <recommendedName>
        <fullName evidence="5">Resolvase/invertase-type recombinase catalytic domain-containing protein</fullName>
    </recommendedName>
</protein>
<sequence length="54" mass="6057">MRVGYIRVSSVDQNTVRQLYGIEIERTFADKVSGRDTARPKLEELLASSATATR</sequence>
<evidence type="ECO:0000256" key="3">
    <source>
        <dbReference type="ARBA" id="ARBA00023172"/>
    </source>
</evidence>
<dbReference type="Pfam" id="PF00239">
    <property type="entry name" value="Resolvase"/>
    <property type="match status" value="1"/>
</dbReference>
<organism evidence="6 7">
    <name type="scientific">Nonomuraea maheshkhaliensis</name>
    <dbReference type="NCBI Taxonomy" id="419590"/>
    <lineage>
        <taxon>Bacteria</taxon>
        <taxon>Bacillati</taxon>
        <taxon>Actinomycetota</taxon>
        <taxon>Actinomycetes</taxon>
        <taxon>Streptosporangiales</taxon>
        <taxon>Streptosporangiaceae</taxon>
        <taxon>Nonomuraea</taxon>
    </lineage>
</organism>
<accession>A0ABN2HE13</accession>
<comment type="caution">
    <text evidence="6">The sequence shown here is derived from an EMBL/GenBank/DDBJ whole genome shotgun (WGS) entry which is preliminary data.</text>
</comment>
<evidence type="ECO:0000259" key="5">
    <source>
        <dbReference type="PROSITE" id="PS51736"/>
    </source>
</evidence>
<evidence type="ECO:0000256" key="2">
    <source>
        <dbReference type="ARBA" id="ARBA00023125"/>
    </source>
</evidence>
<proteinExistence type="predicted"/>
<dbReference type="PROSITE" id="PS51736">
    <property type="entry name" value="RECOMBINASES_3"/>
    <property type="match status" value="1"/>
</dbReference>
<evidence type="ECO:0000256" key="4">
    <source>
        <dbReference type="PROSITE-ProRule" id="PRU10137"/>
    </source>
</evidence>
<dbReference type="EMBL" id="BAAAMU010000147">
    <property type="protein sequence ID" value="GAA1685960.1"/>
    <property type="molecule type" value="Genomic_DNA"/>
</dbReference>
<evidence type="ECO:0000256" key="1">
    <source>
        <dbReference type="ARBA" id="ARBA00022908"/>
    </source>
</evidence>
<dbReference type="SUPFAM" id="SSF53041">
    <property type="entry name" value="Resolvase-like"/>
    <property type="match status" value="1"/>
</dbReference>
<dbReference type="Proteomes" id="UP001500064">
    <property type="component" value="Unassembled WGS sequence"/>
</dbReference>
<feature type="active site" description="O-(5'-phospho-DNA)-serine intermediate" evidence="4">
    <location>
        <position position="9"/>
    </location>
</feature>
<evidence type="ECO:0000313" key="7">
    <source>
        <dbReference type="Proteomes" id="UP001500064"/>
    </source>
</evidence>
<dbReference type="InterPro" id="IPR006118">
    <property type="entry name" value="Recombinase_CS"/>
</dbReference>
<gene>
    <name evidence="6" type="ORF">GCM10009733_098280</name>
</gene>
<evidence type="ECO:0000313" key="6">
    <source>
        <dbReference type="EMBL" id="GAA1685960.1"/>
    </source>
</evidence>
<dbReference type="InterPro" id="IPR006119">
    <property type="entry name" value="Resolv_N"/>
</dbReference>
<keyword evidence="1" id="KW-0229">DNA integration</keyword>
<dbReference type="RefSeq" id="WP_428834655.1">
    <property type="nucleotide sequence ID" value="NZ_BAAAMU010000147.1"/>
</dbReference>
<dbReference type="PROSITE" id="PS00397">
    <property type="entry name" value="RECOMBINASES_1"/>
    <property type="match status" value="1"/>
</dbReference>
<keyword evidence="3" id="KW-0233">DNA recombination</keyword>
<name>A0ABN2HE13_9ACTN</name>
<reference evidence="6 7" key="1">
    <citation type="journal article" date="2019" name="Int. J. Syst. Evol. Microbiol.">
        <title>The Global Catalogue of Microorganisms (GCM) 10K type strain sequencing project: providing services to taxonomists for standard genome sequencing and annotation.</title>
        <authorList>
            <consortium name="The Broad Institute Genomics Platform"/>
            <consortium name="The Broad Institute Genome Sequencing Center for Infectious Disease"/>
            <person name="Wu L."/>
            <person name="Ma J."/>
        </authorList>
    </citation>
    <scope>NUCLEOTIDE SEQUENCE [LARGE SCALE GENOMIC DNA]</scope>
    <source>
        <strain evidence="6 7">JCM 13929</strain>
    </source>
</reference>
<keyword evidence="2" id="KW-0238">DNA-binding</keyword>